<dbReference type="AlphaFoldDB" id="A0A7W3Y2X0"/>
<dbReference type="Pfam" id="PF01063">
    <property type="entry name" value="Aminotran_4"/>
    <property type="match status" value="1"/>
</dbReference>
<dbReference type="SUPFAM" id="SSF56752">
    <property type="entry name" value="D-aminoacid aminotransferase-like PLP-dependent enzymes"/>
    <property type="match status" value="1"/>
</dbReference>
<dbReference type="EMBL" id="VKHT01000585">
    <property type="protein sequence ID" value="MBB0245727.1"/>
    <property type="molecule type" value="Genomic_DNA"/>
</dbReference>
<organism evidence="1 2">
    <name type="scientific">Streptomyces alkaliphilus</name>
    <dbReference type="NCBI Taxonomy" id="1472722"/>
    <lineage>
        <taxon>Bacteria</taxon>
        <taxon>Bacillati</taxon>
        <taxon>Actinomycetota</taxon>
        <taxon>Actinomycetes</taxon>
        <taxon>Kitasatosporales</taxon>
        <taxon>Streptomycetaceae</taxon>
        <taxon>Streptomyces</taxon>
    </lineage>
</organism>
<dbReference type="Gene3D" id="3.20.10.10">
    <property type="entry name" value="D-amino Acid Aminotransferase, subunit A, domain 2"/>
    <property type="match status" value="1"/>
</dbReference>
<dbReference type="InterPro" id="IPR001544">
    <property type="entry name" value="Aminotrans_IV"/>
</dbReference>
<keyword evidence="1" id="KW-0032">Aminotransferase</keyword>
<evidence type="ECO:0000313" key="1">
    <source>
        <dbReference type="EMBL" id="MBB0245727.1"/>
    </source>
</evidence>
<evidence type="ECO:0000313" key="2">
    <source>
        <dbReference type="Proteomes" id="UP000538929"/>
    </source>
</evidence>
<accession>A0A7W3Y2X0</accession>
<dbReference type="RefSeq" id="WP_182607174.1">
    <property type="nucleotide sequence ID" value="NZ_VKHT01000585.1"/>
</dbReference>
<name>A0A7W3Y2X0_9ACTN</name>
<keyword evidence="1" id="KW-0808">Transferase</keyword>
<feature type="non-terminal residue" evidence="1">
    <location>
        <position position="1"/>
    </location>
</feature>
<gene>
    <name evidence="1" type="ORF">FNQ90_16855</name>
</gene>
<keyword evidence="2" id="KW-1185">Reference proteome</keyword>
<dbReference type="Proteomes" id="UP000538929">
    <property type="component" value="Unassembled WGS sequence"/>
</dbReference>
<dbReference type="InterPro" id="IPR043132">
    <property type="entry name" value="BCAT-like_C"/>
</dbReference>
<reference evidence="2" key="1">
    <citation type="submission" date="2019-10" db="EMBL/GenBank/DDBJ databases">
        <title>Streptomyces sp. nov., a novel actinobacterium isolated from alkaline environment.</title>
        <authorList>
            <person name="Golinska P."/>
        </authorList>
    </citation>
    <scope>NUCLEOTIDE SEQUENCE [LARGE SCALE GENOMIC DNA]</scope>
    <source>
        <strain evidence="2">DSM 42118</strain>
    </source>
</reference>
<comment type="caution">
    <text evidence="1">The sequence shown here is derived from an EMBL/GenBank/DDBJ whole genome shotgun (WGS) entry which is preliminary data.</text>
</comment>
<dbReference type="GO" id="GO:0008483">
    <property type="term" value="F:transaminase activity"/>
    <property type="evidence" value="ECO:0007669"/>
    <property type="project" value="UniProtKB-KW"/>
</dbReference>
<proteinExistence type="predicted"/>
<sequence>VRCVRELPGIKHTALLGALHRRREARRAGWDDALFVDDAGLIAEGPTWNIGLCVVGPGGARVVWPRAAALAGVTAALLRERCGAGVEHARVPVRRAALPEVGDGVVRAAFVTNAAVGVRPVAAVDDLEVDPEHPLIAELAERYRALPGDPI</sequence>
<dbReference type="InterPro" id="IPR036038">
    <property type="entry name" value="Aminotransferase-like"/>
</dbReference>
<protein>
    <submittedName>
        <fullName evidence="1">Aminotransferase</fullName>
    </submittedName>
</protein>